<comment type="caution">
    <text evidence="4">The sequence shown here is derived from an EMBL/GenBank/DDBJ whole genome shotgun (WGS) entry which is preliminary data.</text>
</comment>
<name>A0A562QTH8_9BACI</name>
<feature type="domain" description="N-acetyltransferase" evidence="3">
    <location>
        <begin position="3"/>
        <end position="156"/>
    </location>
</feature>
<evidence type="ECO:0000256" key="2">
    <source>
        <dbReference type="ARBA" id="ARBA00023315"/>
    </source>
</evidence>
<dbReference type="PANTHER" id="PTHR43072:SF23">
    <property type="entry name" value="UPF0039 PROTEIN C11D3.02C"/>
    <property type="match status" value="1"/>
</dbReference>
<evidence type="ECO:0000313" key="4">
    <source>
        <dbReference type="EMBL" id="TWI60049.1"/>
    </source>
</evidence>
<dbReference type="CDD" id="cd04301">
    <property type="entry name" value="NAT_SF"/>
    <property type="match status" value="1"/>
</dbReference>
<evidence type="ECO:0000256" key="1">
    <source>
        <dbReference type="ARBA" id="ARBA00022679"/>
    </source>
</evidence>
<proteinExistence type="predicted"/>
<dbReference type="InterPro" id="IPR016181">
    <property type="entry name" value="Acyl_CoA_acyltransferase"/>
</dbReference>
<protein>
    <submittedName>
        <fullName evidence="4">Phosphinothricin acetyltransferase</fullName>
    </submittedName>
</protein>
<dbReference type="Gene3D" id="3.40.630.30">
    <property type="match status" value="1"/>
</dbReference>
<dbReference type="Proteomes" id="UP000315711">
    <property type="component" value="Unassembled WGS sequence"/>
</dbReference>
<dbReference type="EMBL" id="VLKZ01000001">
    <property type="protein sequence ID" value="TWI60049.1"/>
    <property type="molecule type" value="Genomic_DNA"/>
</dbReference>
<sequence length="165" mass="18619">MEYSIREMKEEDWEQVACIYKAGIATQNATFETKVPTYADWMKRTHAKCCIVADDGSTILGWSKISPVSDRAVYAGVGEVSVYVHPEAKGKGVGDSLLKALIVVSEQQGYWTLQSGIFPENISSIHLHKKNGFREVGRRERIGKMNGVWRDTLFFERRSNMIGID</sequence>
<reference evidence="4 5" key="1">
    <citation type="journal article" date="2015" name="Stand. Genomic Sci.">
        <title>Genomic Encyclopedia of Bacterial and Archaeal Type Strains, Phase III: the genomes of soil and plant-associated and newly described type strains.</title>
        <authorList>
            <person name="Whitman W.B."/>
            <person name="Woyke T."/>
            <person name="Klenk H.P."/>
            <person name="Zhou Y."/>
            <person name="Lilburn T.G."/>
            <person name="Beck B.J."/>
            <person name="De Vos P."/>
            <person name="Vandamme P."/>
            <person name="Eisen J.A."/>
            <person name="Garrity G."/>
            <person name="Hugenholtz P."/>
            <person name="Kyrpides N.C."/>
        </authorList>
    </citation>
    <scope>NUCLEOTIDE SEQUENCE [LARGE SCALE GENOMIC DNA]</scope>
    <source>
        <strain evidence="4 5">CGMCC 1.10116</strain>
    </source>
</reference>
<dbReference type="GO" id="GO:0016747">
    <property type="term" value="F:acyltransferase activity, transferring groups other than amino-acyl groups"/>
    <property type="evidence" value="ECO:0007669"/>
    <property type="project" value="InterPro"/>
</dbReference>
<dbReference type="Pfam" id="PF00583">
    <property type="entry name" value="Acetyltransf_1"/>
    <property type="match status" value="1"/>
</dbReference>
<dbReference type="SUPFAM" id="SSF55729">
    <property type="entry name" value="Acyl-CoA N-acyltransferases (Nat)"/>
    <property type="match status" value="1"/>
</dbReference>
<gene>
    <name evidence="4" type="ORF">IQ10_00473</name>
</gene>
<organism evidence="4 5">
    <name type="scientific">Halalkalibacter nanhaiisediminis</name>
    <dbReference type="NCBI Taxonomy" id="688079"/>
    <lineage>
        <taxon>Bacteria</taxon>
        <taxon>Bacillati</taxon>
        <taxon>Bacillota</taxon>
        <taxon>Bacilli</taxon>
        <taxon>Bacillales</taxon>
        <taxon>Bacillaceae</taxon>
        <taxon>Halalkalibacter</taxon>
    </lineage>
</organism>
<keyword evidence="2" id="KW-0012">Acyltransferase</keyword>
<evidence type="ECO:0000313" key="5">
    <source>
        <dbReference type="Proteomes" id="UP000315711"/>
    </source>
</evidence>
<accession>A0A562QTH8</accession>
<keyword evidence="1 4" id="KW-0808">Transferase</keyword>
<keyword evidence="5" id="KW-1185">Reference proteome</keyword>
<dbReference type="PROSITE" id="PS51186">
    <property type="entry name" value="GNAT"/>
    <property type="match status" value="1"/>
</dbReference>
<dbReference type="PANTHER" id="PTHR43072">
    <property type="entry name" value="N-ACETYLTRANSFERASE"/>
    <property type="match status" value="1"/>
</dbReference>
<evidence type="ECO:0000259" key="3">
    <source>
        <dbReference type="PROSITE" id="PS51186"/>
    </source>
</evidence>
<dbReference type="InterPro" id="IPR000182">
    <property type="entry name" value="GNAT_dom"/>
</dbReference>
<dbReference type="RefSeq" id="WP_242009663.1">
    <property type="nucleotide sequence ID" value="NZ_VLKZ01000001.1"/>
</dbReference>
<dbReference type="AlphaFoldDB" id="A0A562QTH8"/>